<feature type="transmembrane region" description="Helical" evidence="6">
    <location>
        <begin position="336"/>
        <end position="358"/>
    </location>
</feature>
<dbReference type="AlphaFoldDB" id="A0A4R2J8F8"/>
<sequence>MSDFRRLWFGQTVSLLGSSVGSVALSLVTVVTLHADPFTVGLVNAAYWLPWLAIGLPAGAWVDRLGRHRLVMMTGDAVSFLAFASVPVAAWFGALTVAHVLVATLVGGCAKVFFTMAYRAFVPALVRGDDLLTANAKLQASESTTQVVGPGLAGLLAQILTAATGVLVDALSFLVSLLYLRKTGDYRQAPRPRQRLRTEIGEGLRFVAHDPLLRVLTCFGAVSNLALTGYQSLAVVFLVRDVGVDSAIVGVMFAVGGMGGVVGSLIAGRLARRFGTARAVLLCQVFGLPPALLIPLTQPGIGLVVFGVGVLAAGVGVVASNVIQGTFRQRYCPPEMFARIMASGSVVNYGTIPLAGVLSGGLADAFGVRTTMWLMTGLSAASVLILLASRIRRLRDFPVPLSAPVG</sequence>
<evidence type="ECO:0000313" key="8">
    <source>
        <dbReference type="EMBL" id="TCO54904.1"/>
    </source>
</evidence>
<dbReference type="InterPro" id="IPR011701">
    <property type="entry name" value="MFS"/>
</dbReference>
<dbReference type="SUPFAM" id="SSF103473">
    <property type="entry name" value="MFS general substrate transporter"/>
    <property type="match status" value="1"/>
</dbReference>
<dbReference type="Proteomes" id="UP000295680">
    <property type="component" value="Unassembled WGS sequence"/>
</dbReference>
<protein>
    <submittedName>
        <fullName evidence="8">Putative MFS family arabinose efflux permease</fullName>
    </submittedName>
</protein>
<gene>
    <name evidence="8" type="ORF">EV192_108192</name>
</gene>
<comment type="caution">
    <text evidence="8">The sequence shown here is derived from an EMBL/GenBank/DDBJ whole genome shotgun (WGS) entry which is preliminary data.</text>
</comment>
<keyword evidence="3 6" id="KW-0812">Transmembrane</keyword>
<organism evidence="8 9">
    <name type="scientific">Actinocrispum wychmicini</name>
    <dbReference type="NCBI Taxonomy" id="1213861"/>
    <lineage>
        <taxon>Bacteria</taxon>
        <taxon>Bacillati</taxon>
        <taxon>Actinomycetota</taxon>
        <taxon>Actinomycetes</taxon>
        <taxon>Pseudonocardiales</taxon>
        <taxon>Pseudonocardiaceae</taxon>
        <taxon>Actinocrispum</taxon>
    </lineage>
</organism>
<dbReference type="Gene3D" id="1.20.1250.20">
    <property type="entry name" value="MFS general substrate transporter like domains"/>
    <property type="match status" value="1"/>
</dbReference>
<feature type="transmembrane region" description="Helical" evidence="6">
    <location>
        <begin position="155"/>
        <end position="180"/>
    </location>
</feature>
<dbReference type="EMBL" id="SLWS01000008">
    <property type="protein sequence ID" value="TCO54904.1"/>
    <property type="molecule type" value="Genomic_DNA"/>
</dbReference>
<keyword evidence="9" id="KW-1185">Reference proteome</keyword>
<evidence type="ECO:0000259" key="7">
    <source>
        <dbReference type="PROSITE" id="PS50850"/>
    </source>
</evidence>
<dbReference type="CDD" id="cd06173">
    <property type="entry name" value="MFS_MefA_like"/>
    <property type="match status" value="1"/>
</dbReference>
<feature type="transmembrane region" description="Helical" evidence="6">
    <location>
        <begin position="303"/>
        <end position="324"/>
    </location>
</feature>
<feature type="transmembrane region" description="Helical" evidence="6">
    <location>
        <begin position="370"/>
        <end position="388"/>
    </location>
</feature>
<feature type="transmembrane region" description="Helical" evidence="6">
    <location>
        <begin position="78"/>
        <end position="106"/>
    </location>
</feature>
<dbReference type="PANTHER" id="PTHR23513">
    <property type="entry name" value="INTEGRAL MEMBRANE EFFLUX PROTEIN-RELATED"/>
    <property type="match status" value="1"/>
</dbReference>
<dbReference type="InterPro" id="IPR020846">
    <property type="entry name" value="MFS_dom"/>
</dbReference>
<evidence type="ECO:0000256" key="5">
    <source>
        <dbReference type="ARBA" id="ARBA00023136"/>
    </source>
</evidence>
<reference evidence="8 9" key="1">
    <citation type="submission" date="2019-03" db="EMBL/GenBank/DDBJ databases">
        <title>Genomic Encyclopedia of Type Strains, Phase IV (KMG-IV): sequencing the most valuable type-strain genomes for metagenomic binning, comparative biology and taxonomic classification.</title>
        <authorList>
            <person name="Goeker M."/>
        </authorList>
    </citation>
    <scope>NUCLEOTIDE SEQUENCE [LARGE SCALE GENOMIC DNA]</scope>
    <source>
        <strain evidence="8 9">DSM 45934</strain>
    </source>
</reference>
<dbReference type="PROSITE" id="PS50850">
    <property type="entry name" value="MFS"/>
    <property type="match status" value="1"/>
</dbReference>
<accession>A0A4R2J8F8</accession>
<evidence type="ECO:0000256" key="2">
    <source>
        <dbReference type="ARBA" id="ARBA00022475"/>
    </source>
</evidence>
<dbReference type="InterPro" id="IPR036259">
    <property type="entry name" value="MFS_trans_sf"/>
</dbReference>
<dbReference type="PANTHER" id="PTHR23513:SF6">
    <property type="entry name" value="MAJOR FACILITATOR SUPERFAMILY ASSOCIATED DOMAIN-CONTAINING PROTEIN"/>
    <property type="match status" value="1"/>
</dbReference>
<dbReference type="OrthoDB" id="9815525at2"/>
<feature type="domain" description="Major facilitator superfamily (MFS) profile" evidence="7">
    <location>
        <begin position="158"/>
        <end position="406"/>
    </location>
</feature>
<dbReference type="GO" id="GO:0005886">
    <property type="term" value="C:plasma membrane"/>
    <property type="evidence" value="ECO:0007669"/>
    <property type="project" value="UniProtKB-SubCell"/>
</dbReference>
<name>A0A4R2J8F8_9PSEU</name>
<dbReference type="Pfam" id="PF07690">
    <property type="entry name" value="MFS_1"/>
    <property type="match status" value="1"/>
</dbReference>
<feature type="transmembrane region" description="Helical" evidence="6">
    <location>
        <begin position="215"/>
        <end position="240"/>
    </location>
</feature>
<feature type="transmembrane region" description="Helical" evidence="6">
    <location>
        <begin position="45"/>
        <end position="66"/>
    </location>
</feature>
<proteinExistence type="predicted"/>
<comment type="subcellular location">
    <subcellularLocation>
        <location evidence="1">Cell membrane</location>
        <topology evidence="1">Multi-pass membrane protein</topology>
    </subcellularLocation>
</comment>
<feature type="transmembrane region" description="Helical" evidence="6">
    <location>
        <begin position="279"/>
        <end position="297"/>
    </location>
</feature>
<evidence type="ECO:0000256" key="6">
    <source>
        <dbReference type="SAM" id="Phobius"/>
    </source>
</evidence>
<dbReference type="GO" id="GO:0022857">
    <property type="term" value="F:transmembrane transporter activity"/>
    <property type="evidence" value="ECO:0007669"/>
    <property type="project" value="InterPro"/>
</dbReference>
<evidence type="ECO:0000256" key="4">
    <source>
        <dbReference type="ARBA" id="ARBA00022989"/>
    </source>
</evidence>
<evidence type="ECO:0000256" key="3">
    <source>
        <dbReference type="ARBA" id="ARBA00022692"/>
    </source>
</evidence>
<evidence type="ECO:0000313" key="9">
    <source>
        <dbReference type="Proteomes" id="UP000295680"/>
    </source>
</evidence>
<dbReference type="RefSeq" id="WP_132122692.1">
    <property type="nucleotide sequence ID" value="NZ_SLWS01000008.1"/>
</dbReference>
<keyword evidence="4 6" id="KW-1133">Transmembrane helix</keyword>
<keyword evidence="5 6" id="KW-0472">Membrane</keyword>
<keyword evidence="2" id="KW-1003">Cell membrane</keyword>
<evidence type="ECO:0000256" key="1">
    <source>
        <dbReference type="ARBA" id="ARBA00004651"/>
    </source>
</evidence>
<feature type="transmembrane region" description="Helical" evidence="6">
    <location>
        <begin position="246"/>
        <end position="267"/>
    </location>
</feature>